<evidence type="ECO:0000313" key="2">
    <source>
        <dbReference type="EMBL" id="KAK6181056.1"/>
    </source>
</evidence>
<evidence type="ECO:0000256" key="1">
    <source>
        <dbReference type="SAM" id="MobiDB-lite"/>
    </source>
</evidence>
<comment type="caution">
    <text evidence="2">The sequence shown here is derived from an EMBL/GenBank/DDBJ whole genome shotgun (WGS) entry which is preliminary data.</text>
</comment>
<name>A0AAN8JR38_PATCE</name>
<proteinExistence type="predicted"/>
<dbReference type="Proteomes" id="UP001347796">
    <property type="component" value="Unassembled WGS sequence"/>
</dbReference>
<accession>A0AAN8JR38</accession>
<gene>
    <name evidence="2" type="ORF">SNE40_008995</name>
</gene>
<organism evidence="2 3">
    <name type="scientific">Patella caerulea</name>
    <name type="common">Rayed Mediterranean limpet</name>
    <dbReference type="NCBI Taxonomy" id="87958"/>
    <lineage>
        <taxon>Eukaryota</taxon>
        <taxon>Metazoa</taxon>
        <taxon>Spiralia</taxon>
        <taxon>Lophotrochozoa</taxon>
        <taxon>Mollusca</taxon>
        <taxon>Gastropoda</taxon>
        <taxon>Patellogastropoda</taxon>
        <taxon>Patelloidea</taxon>
        <taxon>Patellidae</taxon>
        <taxon>Patella</taxon>
    </lineage>
</organism>
<reference evidence="2 3" key="1">
    <citation type="submission" date="2024-01" db="EMBL/GenBank/DDBJ databases">
        <title>The genome of the rayed Mediterranean limpet Patella caerulea (Linnaeus, 1758).</title>
        <authorList>
            <person name="Anh-Thu Weber A."/>
            <person name="Halstead-Nussloch G."/>
        </authorList>
    </citation>
    <scope>NUCLEOTIDE SEQUENCE [LARGE SCALE GENOMIC DNA]</scope>
    <source>
        <strain evidence="2">AATW-2023a</strain>
        <tissue evidence="2">Whole specimen</tissue>
    </source>
</reference>
<dbReference type="AlphaFoldDB" id="A0AAN8JR38"/>
<keyword evidence="3" id="KW-1185">Reference proteome</keyword>
<evidence type="ECO:0000313" key="3">
    <source>
        <dbReference type="Proteomes" id="UP001347796"/>
    </source>
</evidence>
<sequence length="136" mass="15551">MLTNNGTKIPRKNPLNPLKSTNTAGRPSAHYAEQPTARINKTKRKKDTVKPMSLRGSRDYDGINVKDENEAIRNSLFKLEEDHMKMKAVLEGTVKDAEERLEYMKALVEKSTKHQTGMYKRADADPNTNYIFQIKV</sequence>
<dbReference type="EMBL" id="JAZGQO010000007">
    <property type="protein sequence ID" value="KAK6181056.1"/>
    <property type="molecule type" value="Genomic_DNA"/>
</dbReference>
<feature type="region of interest" description="Disordered" evidence="1">
    <location>
        <begin position="1"/>
        <end position="61"/>
    </location>
</feature>
<protein>
    <submittedName>
        <fullName evidence="2">Uncharacterized protein</fullName>
    </submittedName>
</protein>